<keyword evidence="1" id="KW-0472">Membrane</keyword>
<accession>A0A173TE58</accession>
<dbReference type="RefSeq" id="WP_055258828.1">
    <property type="nucleotide sequence ID" value="NZ_CYXT01000014.1"/>
</dbReference>
<proteinExistence type="predicted"/>
<keyword evidence="1" id="KW-0812">Transmembrane</keyword>
<dbReference type="Proteomes" id="UP000095598">
    <property type="component" value="Unassembled WGS sequence"/>
</dbReference>
<dbReference type="AlphaFoldDB" id="A0A173TE58"/>
<evidence type="ECO:0000313" key="2">
    <source>
        <dbReference type="EMBL" id="CUM99498.1"/>
    </source>
</evidence>
<evidence type="ECO:0000256" key="1">
    <source>
        <dbReference type="SAM" id="Phobius"/>
    </source>
</evidence>
<keyword evidence="1" id="KW-1133">Transmembrane helix</keyword>
<feature type="transmembrane region" description="Helical" evidence="1">
    <location>
        <begin position="61"/>
        <end position="87"/>
    </location>
</feature>
<reference evidence="2 3" key="1">
    <citation type="submission" date="2015-09" db="EMBL/GenBank/DDBJ databases">
        <authorList>
            <consortium name="Pathogen Informatics"/>
        </authorList>
    </citation>
    <scope>NUCLEOTIDE SEQUENCE [LARGE SCALE GENOMIC DNA]</scope>
    <source>
        <strain evidence="2 3">2789STDY5608868</strain>
    </source>
</reference>
<protein>
    <submittedName>
        <fullName evidence="2">Uncharacterized protein</fullName>
    </submittedName>
</protein>
<evidence type="ECO:0000313" key="3">
    <source>
        <dbReference type="Proteomes" id="UP000095598"/>
    </source>
</evidence>
<name>A0A173TE58_ANAHA</name>
<gene>
    <name evidence="2" type="ORF">ERS852425_01928</name>
</gene>
<dbReference type="EMBL" id="CYXT01000014">
    <property type="protein sequence ID" value="CUM99498.1"/>
    <property type="molecule type" value="Genomic_DNA"/>
</dbReference>
<organism evidence="2 3">
    <name type="scientific">Anaerostipes hadrus</name>
    <dbReference type="NCBI Taxonomy" id="649756"/>
    <lineage>
        <taxon>Bacteria</taxon>
        <taxon>Bacillati</taxon>
        <taxon>Bacillota</taxon>
        <taxon>Clostridia</taxon>
        <taxon>Lachnospirales</taxon>
        <taxon>Lachnospiraceae</taxon>
        <taxon>Anaerostipes</taxon>
    </lineage>
</organism>
<sequence>MKNFKTINVAVCQGRHDIPQATDGAIFGAIIIEMNPKKLLTQAQDVLKNDYKIEKGDLVNLYITGLTMATIAIINACTMIGANLVCFHFDKDTGKYISQEVL</sequence>